<proteinExistence type="predicted"/>
<dbReference type="Proteomes" id="UP000824120">
    <property type="component" value="Chromosome 2"/>
</dbReference>
<comment type="caution">
    <text evidence="2">The sequence shown here is derived from an EMBL/GenBank/DDBJ whole genome shotgun (WGS) entry which is preliminary data.</text>
</comment>
<dbReference type="GO" id="GO:0000466">
    <property type="term" value="P:maturation of 5.8S rRNA from tricistronic rRNA transcript (SSU-rRNA, 5.8S rRNA, LSU-rRNA)"/>
    <property type="evidence" value="ECO:0007669"/>
    <property type="project" value="TreeGrafter"/>
</dbReference>
<dbReference type="AlphaFoldDB" id="A0A9J6AAH8"/>
<evidence type="ECO:0000313" key="2">
    <source>
        <dbReference type="EMBL" id="KAG5621472.1"/>
    </source>
</evidence>
<reference evidence="2 3" key="1">
    <citation type="submission" date="2020-09" db="EMBL/GenBank/DDBJ databases">
        <title>De no assembly of potato wild relative species, Solanum commersonii.</title>
        <authorList>
            <person name="Cho K."/>
        </authorList>
    </citation>
    <scope>NUCLEOTIDE SEQUENCE [LARGE SCALE GENOMIC DNA]</scope>
    <source>
        <strain evidence="2">LZ3.2</strain>
        <tissue evidence="2">Leaf</tissue>
    </source>
</reference>
<dbReference type="PANTHER" id="PTHR13500">
    <property type="entry name" value="NUCLEOLAR PRERIBOSOMAL-ASSOCIATED PROTEIN 1"/>
    <property type="match status" value="1"/>
</dbReference>
<gene>
    <name evidence="2" type="ORF">H5410_006690</name>
</gene>
<dbReference type="GO" id="GO:0005730">
    <property type="term" value="C:nucleolus"/>
    <property type="evidence" value="ECO:0007669"/>
    <property type="project" value="TreeGrafter"/>
</dbReference>
<sequence length="233" mass="26981">MLISLQSCFSDSSVERCQKRKDVMRLRLLMSYLQNGIEEPWQKISSVTAIFVAEASYVLLDPSHDHYSAISKYLIRSPNANMKSNSGFPLFPSDFLQGIPLFQTFFWSISTNFITERLWMLRLLCSGLNVDDDAQIYIRNAIFETLFSFYVSPISDHESKELIVQKLIIQIVRKSVRIPKMARYLVEQCGLISWSSCAVSSLSWSQCRRNSLVELTVILEGLFERPQWNWELV</sequence>
<dbReference type="OrthoDB" id="72892at2759"/>
<protein>
    <recommendedName>
        <fullName evidence="1">URB1 C-terminal domain-containing protein</fullName>
    </recommendedName>
</protein>
<evidence type="ECO:0000313" key="3">
    <source>
        <dbReference type="Proteomes" id="UP000824120"/>
    </source>
</evidence>
<dbReference type="InterPro" id="IPR039844">
    <property type="entry name" value="URB1"/>
</dbReference>
<evidence type="ECO:0000259" key="1">
    <source>
        <dbReference type="Pfam" id="PF16201"/>
    </source>
</evidence>
<accession>A0A9J6AAH8</accession>
<feature type="domain" description="URB1 C-terminal" evidence="1">
    <location>
        <begin position="13"/>
        <end position="194"/>
    </location>
</feature>
<organism evidence="2 3">
    <name type="scientific">Solanum commersonii</name>
    <name type="common">Commerson's wild potato</name>
    <name type="synonym">Commerson's nightshade</name>
    <dbReference type="NCBI Taxonomy" id="4109"/>
    <lineage>
        <taxon>Eukaryota</taxon>
        <taxon>Viridiplantae</taxon>
        <taxon>Streptophyta</taxon>
        <taxon>Embryophyta</taxon>
        <taxon>Tracheophyta</taxon>
        <taxon>Spermatophyta</taxon>
        <taxon>Magnoliopsida</taxon>
        <taxon>eudicotyledons</taxon>
        <taxon>Gunneridae</taxon>
        <taxon>Pentapetalae</taxon>
        <taxon>asterids</taxon>
        <taxon>lamiids</taxon>
        <taxon>Solanales</taxon>
        <taxon>Solanaceae</taxon>
        <taxon>Solanoideae</taxon>
        <taxon>Solaneae</taxon>
        <taxon>Solanum</taxon>
    </lineage>
</organism>
<dbReference type="GO" id="GO:0000463">
    <property type="term" value="P:maturation of LSU-rRNA from tricistronic rRNA transcript (SSU-rRNA, 5.8S rRNA, LSU-rRNA)"/>
    <property type="evidence" value="ECO:0007669"/>
    <property type="project" value="TreeGrafter"/>
</dbReference>
<dbReference type="PANTHER" id="PTHR13500:SF0">
    <property type="entry name" value="NUCLEOLAR PRE-RIBOSOMAL-ASSOCIATED PROTEIN 1"/>
    <property type="match status" value="1"/>
</dbReference>
<keyword evidence="3" id="KW-1185">Reference proteome</keyword>
<dbReference type="InterPro" id="IPR032436">
    <property type="entry name" value="URB1_C"/>
</dbReference>
<dbReference type="Pfam" id="PF16201">
    <property type="entry name" value="NopRA1"/>
    <property type="match status" value="1"/>
</dbReference>
<dbReference type="EMBL" id="JACXVP010000002">
    <property type="protein sequence ID" value="KAG5621472.1"/>
    <property type="molecule type" value="Genomic_DNA"/>
</dbReference>
<name>A0A9J6AAH8_SOLCO</name>